<dbReference type="Pfam" id="PF01209">
    <property type="entry name" value="Ubie_methyltran"/>
    <property type="match status" value="1"/>
</dbReference>
<dbReference type="Gene3D" id="3.40.50.150">
    <property type="entry name" value="Vaccinia Virus protein VP39"/>
    <property type="match status" value="1"/>
</dbReference>
<dbReference type="Proteomes" id="UP000039046">
    <property type="component" value="Unassembled WGS sequence"/>
</dbReference>
<dbReference type="SUPFAM" id="SSF53335">
    <property type="entry name" value="S-adenosyl-L-methionine-dependent methyltransferases"/>
    <property type="match status" value="1"/>
</dbReference>
<protein>
    <recommendedName>
        <fullName evidence="4">Methyltransferase type 11 domain-containing protein</fullName>
    </recommendedName>
</protein>
<sequence>MTANPSGSKLASVLPNAFTKDMDPEMEKWFVKTSQGLIGDLTSPLVAQMGLNGAVTEPIQFFDNACGAGVLTQEVHRALKPEVLSKSTFTCADFSDKMVATTLRRAANEGWGHMEGKVADGADTGFPDASFSHIGISLGLHIIPDPDRAVKDALRMLKPGGVFGATTFTKRNGEVWFVPDVKSAFKALPFDAPIPDLFPMQIHSSGTWTDAAWVEAHLKELGVRDVQVHVKTQKHKIESAEDYVNIFKMMFPMTMKAYWSEETLAAHPPAEVVPLVQKHLEELHGGRGWEIESEVIYMTGKGPQ</sequence>
<dbReference type="OrthoDB" id="2013972at2759"/>
<evidence type="ECO:0000256" key="1">
    <source>
        <dbReference type="ARBA" id="ARBA00038158"/>
    </source>
</evidence>
<name>A0A0A1TJM2_9HYPO</name>
<accession>A0A0A1TJM2</accession>
<proteinExistence type="inferred from homology"/>
<dbReference type="AlphaFoldDB" id="A0A0A1TJM2"/>
<dbReference type="CDD" id="cd02440">
    <property type="entry name" value="AdoMet_MTases"/>
    <property type="match status" value="1"/>
</dbReference>
<gene>
    <name evidence="2" type="ORF">VHEMI05805</name>
</gene>
<evidence type="ECO:0008006" key="4">
    <source>
        <dbReference type="Google" id="ProtNLM"/>
    </source>
</evidence>
<dbReference type="PANTHER" id="PTHR43591">
    <property type="entry name" value="METHYLTRANSFERASE"/>
    <property type="match status" value="1"/>
</dbReference>
<dbReference type="EMBL" id="CDHN01000003">
    <property type="protein sequence ID" value="CEJ89992.1"/>
    <property type="molecule type" value="Genomic_DNA"/>
</dbReference>
<keyword evidence="3" id="KW-1185">Reference proteome</keyword>
<reference evidence="2 3" key="1">
    <citation type="journal article" date="2015" name="Genome Announc.">
        <title>Draft Genome Sequence and Gene Annotation of the Entomopathogenic Fungus Verticillium hemipterigenum.</title>
        <authorList>
            <person name="Horn F."/>
            <person name="Habel A."/>
            <person name="Scharf D.H."/>
            <person name="Dworschak J."/>
            <person name="Brakhage A.A."/>
            <person name="Guthke R."/>
            <person name="Hertweck C."/>
            <person name="Linde J."/>
        </authorList>
    </citation>
    <scope>NUCLEOTIDE SEQUENCE [LARGE SCALE GENOMIC DNA]</scope>
</reference>
<evidence type="ECO:0000313" key="2">
    <source>
        <dbReference type="EMBL" id="CEJ89992.1"/>
    </source>
</evidence>
<evidence type="ECO:0000313" key="3">
    <source>
        <dbReference type="Proteomes" id="UP000039046"/>
    </source>
</evidence>
<dbReference type="HOGENOM" id="CLU_065416_0_0_1"/>
<organism evidence="2 3">
    <name type="scientific">[Torrubiella] hemipterigena</name>
    <dbReference type="NCBI Taxonomy" id="1531966"/>
    <lineage>
        <taxon>Eukaryota</taxon>
        <taxon>Fungi</taxon>
        <taxon>Dikarya</taxon>
        <taxon>Ascomycota</taxon>
        <taxon>Pezizomycotina</taxon>
        <taxon>Sordariomycetes</taxon>
        <taxon>Hypocreomycetidae</taxon>
        <taxon>Hypocreales</taxon>
        <taxon>Clavicipitaceae</taxon>
        <taxon>Clavicipitaceae incertae sedis</taxon>
        <taxon>'Torrubiella' clade</taxon>
    </lineage>
</organism>
<dbReference type="InterPro" id="IPR029063">
    <property type="entry name" value="SAM-dependent_MTases_sf"/>
</dbReference>
<comment type="similarity">
    <text evidence="1">Belongs to the methyltransferase superfamily. LaeA methyltransferase family.</text>
</comment>